<protein>
    <submittedName>
        <fullName evidence="3">DUF2147 domain-containing protein</fullName>
    </submittedName>
</protein>
<feature type="chain" id="PRO_5028811112" evidence="1">
    <location>
        <begin position="21"/>
        <end position="136"/>
    </location>
</feature>
<name>A0A7H0LDG6_9SPHN</name>
<evidence type="ECO:0000313" key="4">
    <source>
        <dbReference type="Proteomes" id="UP000516148"/>
    </source>
</evidence>
<accession>A0A7H0LDG6</accession>
<feature type="signal peptide" evidence="1">
    <location>
        <begin position="1"/>
        <end position="20"/>
    </location>
</feature>
<evidence type="ECO:0000259" key="2">
    <source>
        <dbReference type="Pfam" id="PF09917"/>
    </source>
</evidence>
<dbReference type="PANTHER" id="PTHR36919">
    <property type="entry name" value="BLR1215 PROTEIN"/>
    <property type="match status" value="1"/>
</dbReference>
<dbReference type="InterPro" id="IPR019223">
    <property type="entry name" value="DUF2147"/>
</dbReference>
<gene>
    <name evidence="3" type="ORF">H3Z74_12920</name>
</gene>
<reference evidence="3 4" key="1">
    <citation type="submission" date="2020-09" db="EMBL/GenBank/DDBJ databases">
        <title>Sphingomonas sp., a new species isolated from pork steak.</title>
        <authorList>
            <person name="Heidler von Heilborn D."/>
        </authorList>
    </citation>
    <scope>NUCLEOTIDE SEQUENCE [LARGE SCALE GENOMIC DNA]</scope>
    <source>
        <strain evidence="4">S8-3T</strain>
    </source>
</reference>
<dbReference type="Pfam" id="PF09917">
    <property type="entry name" value="DUF2147"/>
    <property type="match status" value="1"/>
</dbReference>
<dbReference type="EMBL" id="CP061038">
    <property type="protein sequence ID" value="QNQ07719.1"/>
    <property type="molecule type" value="Genomic_DNA"/>
</dbReference>
<keyword evidence="1" id="KW-0732">Signal</keyword>
<sequence>MTRFGQLAMTLALLPAIAAAPVSIETPPILGLWHNPQNTLQVRTQACGGELCGVIAHATPTAEQDAREAGVKQLVGVQLLSGYRETGPGKWSGTVYVPDMGRSFSSRIVQLSPDSLKISGCLIGGWFCKSQIWTRV</sequence>
<dbReference type="KEGG" id="spap:H3Z74_12920"/>
<dbReference type="RefSeq" id="WP_187760066.1">
    <property type="nucleotide sequence ID" value="NZ_CP061038.1"/>
</dbReference>
<feature type="domain" description="DUF2147" evidence="2">
    <location>
        <begin position="31"/>
        <end position="135"/>
    </location>
</feature>
<evidence type="ECO:0000313" key="3">
    <source>
        <dbReference type="EMBL" id="QNQ07719.1"/>
    </source>
</evidence>
<proteinExistence type="predicted"/>
<dbReference type="Gene3D" id="2.40.128.520">
    <property type="match status" value="1"/>
</dbReference>
<dbReference type="AlphaFoldDB" id="A0A7H0LDG6"/>
<keyword evidence="4" id="KW-1185">Reference proteome</keyword>
<dbReference type="Proteomes" id="UP000516148">
    <property type="component" value="Chromosome"/>
</dbReference>
<evidence type="ECO:0000256" key="1">
    <source>
        <dbReference type="SAM" id="SignalP"/>
    </source>
</evidence>
<dbReference type="PANTHER" id="PTHR36919:SF2">
    <property type="entry name" value="BLL6627 PROTEIN"/>
    <property type="match status" value="1"/>
</dbReference>
<organism evidence="3 4">
    <name type="scientific">Sphingomonas alpina</name>
    <dbReference type="NCBI Taxonomy" id="653931"/>
    <lineage>
        <taxon>Bacteria</taxon>
        <taxon>Pseudomonadati</taxon>
        <taxon>Pseudomonadota</taxon>
        <taxon>Alphaproteobacteria</taxon>
        <taxon>Sphingomonadales</taxon>
        <taxon>Sphingomonadaceae</taxon>
        <taxon>Sphingomonas</taxon>
    </lineage>
</organism>